<dbReference type="InterPro" id="IPR003593">
    <property type="entry name" value="AAA+_ATPase"/>
</dbReference>
<dbReference type="Pfam" id="PF00005">
    <property type="entry name" value="ABC_tran"/>
    <property type="match status" value="1"/>
</dbReference>
<keyword evidence="1" id="KW-0547">Nucleotide-binding</keyword>
<dbReference type="PROSITE" id="PS50893">
    <property type="entry name" value="ABC_TRANSPORTER_2"/>
    <property type="match status" value="1"/>
</dbReference>
<dbReference type="InterPro" id="IPR003439">
    <property type="entry name" value="ABC_transporter-like_ATP-bd"/>
</dbReference>
<dbReference type="Gene3D" id="3.40.50.300">
    <property type="entry name" value="P-loop containing nucleotide triphosphate hydrolases"/>
    <property type="match status" value="1"/>
</dbReference>
<organism evidence="4 5">
    <name type="scientific">Microscilla marina ATCC 23134</name>
    <dbReference type="NCBI Taxonomy" id="313606"/>
    <lineage>
        <taxon>Bacteria</taxon>
        <taxon>Pseudomonadati</taxon>
        <taxon>Bacteroidota</taxon>
        <taxon>Cytophagia</taxon>
        <taxon>Cytophagales</taxon>
        <taxon>Microscillaceae</taxon>
        <taxon>Microscilla</taxon>
    </lineage>
</organism>
<dbReference type="GO" id="GO:0022857">
    <property type="term" value="F:transmembrane transporter activity"/>
    <property type="evidence" value="ECO:0007669"/>
    <property type="project" value="TreeGrafter"/>
</dbReference>
<dbReference type="GO" id="GO:0005524">
    <property type="term" value="F:ATP binding"/>
    <property type="evidence" value="ECO:0007669"/>
    <property type="project" value="UniProtKB-KW"/>
</dbReference>
<accession>A1ZQG1</accession>
<name>A1ZQG1_MICM2</name>
<dbReference type="SMART" id="SM00382">
    <property type="entry name" value="AAA"/>
    <property type="match status" value="1"/>
</dbReference>
<evidence type="ECO:0000256" key="1">
    <source>
        <dbReference type="ARBA" id="ARBA00022741"/>
    </source>
</evidence>
<keyword evidence="5" id="KW-1185">Reference proteome</keyword>
<dbReference type="GO" id="GO:0016887">
    <property type="term" value="F:ATP hydrolysis activity"/>
    <property type="evidence" value="ECO:0007669"/>
    <property type="project" value="InterPro"/>
</dbReference>
<comment type="caution">
    <text evidence="4">The sequence shown here is derived from an EMBL/GenBank/DDBJ whole genome shotgun (WGS) entry which is preliminary data.</text>
</comment>
<dbReference type="eggNOG" id="COG1136">
    <property type="taxonomic scope" value="Bacteria"/>
</dbReference>
<dbReference type="GO" id="GO:0005886">
    <property type="term" value="C:plasma membrane"/>
    <property type="evidence" value="ECO:0007669"/>
    <property type="project" value="TreeGrafter"/>
</dbReference>
<keyword evidence="2" id="KW-0067">ATP-binding</keyword>
<gene>
    <name evidence="4" type="ORF">M23134_08285</name>
</gene>
<evidence type="ECO:0000256" key="2">
    <source>
        <dbReference type="ARBA" id="ARBA00022840"/>
    </source>
</evidence>
<dbReference type="InterPro" id="IPR015854">
    <property type="entry name" value="ABC_transpr_LolD-like"/>
</dbReference>
<dbReference type="PANTHER" id="PTHR24220:SF86">
    <property type="entry name" value="ABC TRANSPORTER ABCH.1"/>
    <property type="match status" value="1"/>
</dbReference>
<feature type="domain" description="ABC transporter" evidence="3">
    <location>
        <begin position="24"/>
        <end position="248"/>
    </location>
</feature>
<reference evidence="4 5" key="1">
    <citation type="submission" date="2007-01" db="EMBL/GenBank/DDBJ databases">
        <authorList>
            <person name="Haygood M."/>
            <person name="Podell S."/>
            <person name="Anderson C."/>
            <person name="Hopkinson B."/>
            <person name="Roe K."/>
            <person name="Barbeau K."/>
            <person name="Gaasterland T."/>
            <person name="Ferriera S."/>
            <person name="Johnson J."/>
            <person name="Kravitz S."/>
            <person name="Beeson K."/>
            <person name="Sutton G."/>
            <person name="Rogers Y.-H."/>
            <person name="Friedman R."/>
            <person name="Frazier M."/>
            <person name="Venter J.C."/>
        </authorList>
    </citation>
    <scope>NUCLEOTIDE SEQUENCE [LARGE SCALE GENOMIC DNA]</scope>
    <source>
        <strain evidence="4 5">ATCC 23134</strain>
    </source>
</reference>
<dbReference type="InterPro" id="IPR027417">
    <property type="entry name" value="P-loop_NTPase"/>
</dbReference>
<dbReference type="SUPFAM" id="SSF52540">
    <property type="entry name" value="P-loop containing nucleoside triphosphate hydrolases"/>
    <property type="match status" value="1"/>
</dbReference>
<dbReference type="EMBL" id="AAWS01000024">
    <property type="protein sequence ID" value="EAY27333.1"/>
    <property type="molecule type" value="Genomic_DNA"/>
</dbReference>
<evidence type="ECO:0000313" key="5">
    <source>
        <dbReference type="Proteomes" id="UP000004095"/>
    </source>
</evidence>
<proteinExistence type="predicted"/>
<dbReference type="PANTHER" id="PTHR24220">
    <property type="entry name" value="IMPORT ATP-BINDING PROTEIN"/>
    <property type="match status" value="1"/>
</dbReference>
<evidence type="ECO:0000259" key="3">
    <source>
        <dbReference type="PROSITE" id="PS50893"/>
    </source>
</evidence>
<dbReference type="PROSITE" id="PS00211">
    <property type="entry name" value="ABC_TRANSPORTER_1"/>
    <property type="match status" value="1"/>
</dbReference>
<dbReference type="Proteomes" id="UP000004095">
    <property type="component" value="Unassembled WGS sequence"/>
</dbReference>
<protein>
    <submittedName>
        <fullName evidence="4">ABC-type antimicrobial peptide transport system, ATPase component</fullName>
    </submittedName>
</protein>
<sequence>MHFNDFINLFALYITKTKTVENIIETHQLVKTFNAGKPNEVRPVREVNLQIKENSCVVLKGPSGSGKTTLLTLLSCLAKPTSGKHICMGEHVSRWSEKFLTRFRQQHIGVVFQHFQLVKGFTTAMNVALPLVPQQIKQSKMNQMVAQVVAQVSLQHRLHFKVDHLSGGELQRVAIARALVNNPTIILADEPTAHLDRKLSVNILDIFAALKAQGKTLILTTHDPLVEDHPMIDHSITMQDGVIVSEEK</sequence>
<dbReference type="AlphaFoldDB" id="A1ZQG1"/>
<dbReference type="InterPro" id="IPR017871">
    <property type="entry name" value="ABC_transporter-like_CS"/>
</dbReference>
<evidence type="ECO:0000313" key="4">
    <source>
        <dbReference type="EMBL" id="EAY27333.1"/>
    </source>
</evidence>